<feature type="transmembrane region" description="Helical" evidence="4">
    <location>
        <begin position="266"/>
        <end position="285"/>
    </location>
</feature>
<dbReference type="AlphaFoldDB" id="A0A5M6IL38"/>
<feature type="transmembrane region" description="Helical" evidence="4">
    <location>
        <begin position="380"/>
        <end position="401"/>
    </location>
</feature>
<feature type="transmembrane region" description="Helical" evidence="4">
    <location>
        <begin position="292"/>
        <end position="311"/>
    </location>
</feature>
<keyword evidence="2 4" id="KW-1133">Transmembrane helix</keyword>
<dbReference type="InterPro" id="IPR011701">
    <property type="entry name" value="MFS"/>
</dbReference>
<feature type="transmembrane region" description="Helical" evidence="4">
    <location>
        <begin position="60"/>
        <end position="82"/>
    </location>
</feature>
<organism evidence="6 7">
    <name type="scientific">Rhodovastum atsumiense</name>
    <dbReference type="NCBI Taxonomy" id="504468"/>
    <lineage>
        <taxon>Bacteria</taxon>
        <taxon>Pseudomonadati</taxon>
        <taxon>Pseudomonadota</taxon>
        <taxon>Alphaproteobacteria</taxon>
        <taxon>Acetobacterales</taxon>
        <taxon>Acetobacteraceae</taxon>
        <taxon>Rhodovastum</taxon>
    </lineage>
</organism>
<feature type="transmembrane region" description="Helical" evidence="4">
    <location>
        <begin position="89"/>
        <end position="108"/>
    </location>
</feature>
<dbReference type="SUPFAM" id="SSF103473">
    <property type="entry name" value="MFS general substrate transporter"/>
    <property type="match status" value="1"/>
</dbReference>
<proteinExistence type="predicted"/>
<dbReference type="RefSeq" id="WP_150045515.1">
    <property type="nucleotide sequence ID" value="NZ_OW485601.1"/>
</dbReference>
<feature type="transmembrane region" description="Helical" evidence="4">
    <location>
        <begin position="28"/>
        <end position="54"/>
    </location>
</feature>
<dbReference type="PANTHER" id="PTHR23534">
    <property type="entry name" value="MFS PERMEASE"/>
    <property type="match status" value="1"/>
</dbReference>
<evidence type="ECO:0000256" key="2">
    <source>
        <dbReference type="ARBA" id="ARBA00022989"/>
    </source>
</evidence>
<dbReference type="PROSITE" id="PS50850">
    <property type="entry name" value="MFS"/>
    <property type="match status" value="1"/>
</dbReference>
<dbReference type="InterPro" id="IPR020846">
    <property type="entry name" value="MFS_dom"/>
</dbReference>
<feature type="transmembrane region" description="Helical" evidence="4">
    <location>
        <begin position="317"/>
        <end position="341"/>
    </location>
</feature>
<dbReference type="PANTHER" id="PTHR23534:SF1">
    <property type="entry name" value="MAJOR FACILITATOR SUPERFAMILY PROTEIN"/>
    <property type="match status" value="1"/>
</dbReference>
<dbReference type="OrthoDB" id="8558006at2"/>
<keyword evidence="1 4" id="KW-0812">Transmembrane</keyword>
<evidence type="ECO:0000256" key="3">
    <source>
        <dbReference type="ARBA" id="ARBA00023136"/>
    </source>
</evidence>
<feature type="transmembrane region" description="Helical" evidence="4">
    <location>
        <begin position="179"/>
        <end position="206"/>
    </location>
</feature>
<feature type="transmembrane region" description="Helical" evidence="4">
    <location>
        <begin position="353"/>
        <end position="374"/>
    </location>
</feature>
<keyword evidence="3 4" id="KW-0472">Membrane</keyword>
<dbReference type="InterPro" id="IPR036259">
    <property type="entry name" value="MFS_trans_sf"/>
</dbReference>
<feature type="transmembrane region" description="Helical" evidence="4">
    <location>
        <begin position="227"/>
        <end position="246"/>
    </location>
</feature>
<dbReference type="EMBL" id="VWPK01000092">
    <property type="protein sequence ID" value="KAA5608288.1"/>
    <property type="molecule type" value="Genomic_DNA"/>
</dbReference>
<sequence length="411" mass="41985">MSHAVPAPAAGPSPALPDPRGPGNVLRLAIAQALAGANSVVVYATGAIVGNALAPDKALATLPISIFVVGMAACTLPAGAIAQRHGRRAAFLAGTGCGVLTGLLGTLAVVLGAFWLYCAATFLGGAYAAVVLSFRFAAADCVAPDRRARALSAVMAGGVFAGIIGPQLVTFTMTLWPPYIFAATFIAQAAVAALSALILLGVRIPTPTAAETARGRPLGVIARQPRFITAVICGVVSYLLMNFLMTAAPLAMQMCGLSQEAANLGVQWHVIAMYGPSFFTGRLITRFGAPRVVTAGLALIGASAVVGLAGVDVPHFWLSLILLGLGWNFGFVGASSLVLDCHRPEEKARVQSLNDFIVFGTITFGSFLSGSLLTSHGWSTVLWLSFVPLAVAIAALAAAAASRHARGTGPA</sequence>
<accession>A0A5M6IL38</accession>
<evidence type="ECO:0000313" key="6">
    <source>
        <dbReference type="EMBL" id="KAA5608288.1"/>
    </source>
</evidence>
<feature type="transmembrane region" description="Helical" evidence="4">
    <location>
        <begin position="114"/>
        <end position="138"/>
    </location>
</feature>
<dbReference type="Gene3D" id="1.20.1250.20">
    <property type="entry name" value="MFS general substrate transporter like domains"/>
    <property type="match status" value="1"/>
</dbReference>
<dbReference type="Proteomes" id="UP000325255">
    <property type="component" value="Unassembled WGS sequence"/>
</dbReference>
<comment type="caution">
    <text evidence="6">The sequence shown here is derived from an EMBL/GenBank/DDBJ whole genome shotgun (WGS) entry which is preliminary data.</text>
</comment>
<reference evidence="6 7" key="1">
    <citation type="submission" date="2019-09" db="EMBL/GenBank/DDBJ databases">
        <title>Genome sequence of Rhodovastum atsumiense, a diverse member of the Acetobacteraceae family of non-sulfur purple photosynthetic bacteria.</title>
        <authorList>
            <person name="Meyer T."/>
            <person name="Kyndt J."/>
        </authorList>
    </citation>
    <scope>NUCLEOTIDE SEQUENCE [LARGE SCALE GENOMIC DNA]</scope>
    <source>
        <strain evidence="6 7">DSM 21279</strain>
    </source>
</reference>
<gene>
    <name evidence="6" type="ORF">F1189_29830</name>
</gene>
<evidence type="ECO:0000256" key="1">
    <source>
        <dbReference type="ARBA" id="ARBA00022692"/>
    </source>
</evidence>
<evidence type="ECO:0000313" key="7">
    <source>
        <dbReference type="Proteomes" id="UP000325255"/>
    </source>
</evidence>
<evidence type="ECO:0000256" key="4">
    <source>
        <dbReference type="SAM" id="Phobius"/>
    </source>
</evidence>
<protein>
    <submittedName>
        <fullName evidence="6">MFS transporter</fullName>
    </submittedName>
</protein>
<feature type="transmembrane region" description="Helical" evidence="4">
    <location>
        <begin position="150"/>
        <end position="173"/>
    </location>
</feature>
<evidence type="ECO:0000259" key="5">
    <source>
        <dbReference type="PROSITE" id="PS50850"/>
    </source>
</evidence>
<feature type="domain" description="Major facilitator superfamily (MFS) profile" evidence="5">
    <location>
        <begin position="226"/>
        <end position="411"/>
    </location>
</feature>
<name>A0A5M6IL38_9PROT</name>
<dbReference type="Pfam" id="PF07690">
    <property type="entry name" value="MFS_1"/>
    <property type="match status" value="1"/>
</dbReference>
<dbReference type="GO" id="GO:0022857">
    <property type="term" value="F:transmembrane transporter activity"/>
    <property type="evidence" value="ECO:0007669"/>
    <property type="project" value="InterPro"/>
</dbReference>
<keyword evidence="7" id="KW-1185">Reference proteome</keyword>